<keyword evidence="5" id="KW-0472">Membrane</keyword>
<dbReference type="PROSITE" id="PS00963">
    <property type="entry name" value="RIBOSOMAL_S2_2"/>
    <property type="match status" value="1"/>
</dbReference>
<feature type="transmembrane region" description="Helical" evidence="5">
    <location>
        <begin position="134"/>
        <end position="152"/>
    </location>
</feature>
<dbReference type="PRINTS" id="PR00395">
    <property type="entry name" value="RIBOSOMALS2"/>
</dbReference>
<dbReference type="GO" id="GO:0015935">
    <property type="term" value="C:small ribosomal subunit"/>
    <property type="evidence" value="ECO:0007669"/>
    <property type="project" value="InterPro"/>
</dbReference>
<dbReference type="InterPro" id="IPR023591">
    <property type="entry name" value="Ribosomal_uS2_flav_dom_sf"/>
</dbReference>
<dbReference type="Pfam" id="PF08079">
    <property type="entry name" value="Ribosomal_L30_N"/>
    <property type="match status" value="1"/>
</dbReference>
<keyword evidence="8" id="KW-1185">Reference proteome</keyword>
<evidence type="ECO:0000256" key="3">
    <source>
        <dbReference type="ARBA" id="ARBA00023274"/>
    </source>
</evidence>
<dbReference type="Proteomes" id="UP001168098">
    <property type="component" value="Unassembled WGS sequence"/>
</dbReference>
<accession>A0AA38YXM5</accession>
<keyword evidence="5" id="KW-0812">Transmembrane</keyword>
<dbReference type="InterPro" id="IPR005707">
    <property type="entry name" value="Ribosomal_uS2_euk/arc"/>
</dbReference>
<evidence type="ECO:0000259" key="6">
    <source>
        <dbReference type="Pfam" id="PF08079"/>
    </source>
</evidence>
<evidence type="ECO:0000256" key="2">
    <source>
        <dbReference type="ARBA" id="ARBA00022980"/>
    </source>
</evidence>
<gene>
    <name evidence="7" type="ORF">PVL29_020680</name>
</gene>
<dbReference type="EMBL" id="JARBHA010000016">
    <property type="protein sequence ID" value="KAJ9678576.1"/>
    <property type="molecule type" value="Genomic_DNA"/>
</dbReference>
<sequence length="154" mass="18062">MLIYIRAKQYAKEYKEQQKELIQLKREALWAEGSFEVCLVHWYSCNCWKAHTGYIHQFQTSFNEPCLLILTDPSTDHQPIKEAALGNIPIIAFCDIDSPMRYVDIGIPANNKGKHGIDCLFWQLARMDLQMRRTLTWFACHLWATCPPFLFLHL</sequence>
<keyword evidence="3 4" id="KW-0687">Ribonucleoprotein</keyword>
<dbReference type="InterPro" id="IPR018130">
    <property type="entry name" value="Ribosomal_uS2_CS"/>
</dbReference>
<evidence type="ECO:0000313" key="7">
    <source>
        <dbReference type="EMBL" id="KAJ9678576.1"/>
    </source>
</evidence>
<organism evidence="7 8">
    <name type="scientific">Vitis rotundifolia</name>
    <name type="common">Muscadine grape</name>
    <dbReference type="NCBI Taxonomy" id="103349"/>
    <lineage>
        <taxon>Eukaryota</taxon>
        <taxon>Viridiplantae</taxon>
        <taxon>Streptophyta</taxon>
        <taxon>Embryophyta</taxon>
        <taxon>Tracheophyta</taxon>
        <taxon>Spermatophyta</taxon>
        <taxon>Magnoliopsida</taxon>
        <taxon>eudicotyledons</taxon>
        <taxon>Gunneridae</taxon>
        <taxon>Pentapetalae</taxon>
        <taxon>rosids</taxon>
        <taxon>Vitales</taxon>
        <taxon>Vitaceae</taxon>
        <taxon>Viteae</taxon>
        <taxon>Vitis</taxon>
    </lineage>
</organism>
<feature type="domain" description="Large ribosomal subunit protein uL30 N-terminal eukaryotes" evidence="6">
    <location>
        <begin position="2"/>
        <end position="35"/>
    </location>
</feature>
<comment type="similarity">
    <text evidence="1 4">Belongs to the universal ribosomal protein uS2 family.</text>
</comment>
<dbReference type="GO" id="GO:0003735">
    <property type="term" value="F:structural constituent of ribosome"/>
    <property type="evidence" value="ECO:0007669"/>
    <property type="project" value="InterPro"/>
</dbReference>
<keyword evidence="5" id="KW-1133">Transmembrane helix</keyword>
<reference evidence="7 8" key="1">
    <citation type="journal article" date="2023" name="BMC Biotechnol.">
        <title>Vitis rotundifolia cv Carlos genome sequencing.</title>
        <authorList>
            <person name="Huff M."/>
            <person name="Hulse-Kemp A."/>
            <person name="Scheffler B."/>
            <person name="Youngblood R."/>
            <person name="Simpson S."/>
            <person name="Babiker E."/>
            <person name="Staton M."/>
        </authorList>
    </citation>
    <scope>NUCLEOTIDE SEQUENCE [LARGE SCALE GENOMIC DNA]</scope>
    <source>
        <tissue evidence="7">Leaf</tissue>
    </source>
</reference>
<dbReference type="GO" id="GO:0006412">
    <property type="term" value="P:translation"/>
    <property type="evidence" value="ECO:0007669"/>
    <property type="project" value="InterPro"/>
</dbReference>
<name>A0AA38YXM5_VITRO</name>
<dbReference type="Pfam" id="PF00318">
    <property type="entry name" value="Ribosomal_S2"/>
    <property type="match status" value="1"/>
</dbReference>
<comment type="caution">
    <text evidence="7">The sequence shown here is derived from an EMBL/GenBank/DDBJ whole genome shotgun (WGS) entry which is preliminary data.</text>
</comment>
<dbReference type="Gene3D" id="3.40.50.10490">
    <property type="entry name" value="Glucose-6-phosphate isomerase like protein, domain 1"/>
    <property type="match status" value="1"/>
</dbReference>
<evidence type="ECO:0000256" key="1">
    <source>
        <dbReference type="ARBA" id="ARBA00006242"/>
    </source>
</evidence>
<dbReference type="InterPro" id="IPR001865">
    <property type="entry name" value="Ribosomal_uS2"/>
</dbReference>
<evidence type="ECO:0000256" key="4">
    <source>
        <dbReference type="RuleBase" id="RU003631"/>
    </source>
</evidence>
<dbReference type="AlphaFoldDB" id="A0AA38YXM5"/>
<protein>
    <recommendedName>
        <fullName evidence="6">Large ribosomal subunit protein uL30 N-terminal eukaryotes domain-containing protein</fullName>
    </recommendedName>
</protein>
<proteinExistence type="inferred from homology"/>
<dbReference type="SUPFAM" id="SSF52313">
    <property type="entry name" value="Ribosomal protein S2"/>
    <property type="match status" value="1"/>
</dbReference>
<dbReference type="PANTHER" id="PTHR11489">
    <property type="entry name" value="40S RIBOSOMAL PROTEIN SA"/>
    <property type="match status" value="1"/>
</dbReference>
<evidence type="ECO:0000313" key="8">
    <source>
        <dbReference type="Proteomes" id="UP001168098"/>
    </source>
</evidence>
<dbReference type="InterPro" id="IPR012988">
    <property type="entry name" value="Ribosomal_uL30_N_euk"/>
</dbReference>
<keyword evidence="2 4" id="KW-0689">Ribosomal protein</keyword>
<evidence type="ECO:0000256" key="5">
    <source>
        <dbReference type="SAM" id="Phobius"/>
    </source>
</evidence>